<protein>
    <submittedName>
        <fullName evidence="9">Unannotated protein</fullName>
    </submittedName>
</protein>
<dbReference type="AlphaFoldDB" id="A0A6J7DRX3"/>
<dbReference type="InterPro" id="IPR006206">
    <property type="entry name" value="Mevalonate/galactokinase"/>
</dbReference>
<dbReference type="PANTHER" id="PTHR10457">
    <property type="entry name" value="MEVALONATE KINASE/GALACTOKINASE"/>
    <property type="match status" value="1"/>
</dbReference>
<evidence type="ECO:0000256" key="2">
    <source>
        <dbReference type="ARBA" id="ARBA00022679"/>
    </source>
</evidence>
<dbReference type="InterPro" id="IPR019539">
    <property type="entry name" value="GalKase_N"/>
</dbReference>
<evidence type="ECO:0000259" key="7">
    <source>
        <dbReference type="Pfam" id="PF08544"/>
    </source>
</evidence>
<dbReference type="Gene3D" id="3.30.70.890">
    <property type="entry name" value="GHMP kinase, C-terminal domain"/>
    <property type="match status" value="1"/>
</dbReference>
<evidence type="ECO:0000313" key="9">
    <source>
        <dbReference type="EMBL" id="CAB4873317.1"/>
    </source>
</evidence>
<dbReference type="InterPro" id="IPR014721">
    <property type="entry name" value="Ribsml_uS5_D2-typ_fold_subgr"/>
</dbReference>
<dbReference type="PRINTS" id="PR00473">
    <property type="entry name" value="GALCTOKINASE"/>
</dbReference>
<dbReference type="PROSITE" id="PS00627">
    <property type="entry name" value="GHMP_KINASES_ATP"/>
    <property type="match status" value="1"/>
</dbReference>
<dbReference type="GO" id="GO:0005524">
    <property type="term" value="F:ATP binding"/>
    <property type="evidence" value="ECO:0007669"/>
    <property type="project" value="UniProtKB-KW"/>
</dbReference>
<feature type="domain" description="Galactokinase N-terminal" evidence="8">
    <location>
        <begin position="4"/>
        <end position="38"/>
    </location>
</feature>
<comment type="similarity">
    <text evidence="1">Belongs to the GHMP kinase family. GalK subfamily.</text>
</comment>
<dbReference type="Pfam" id="PF10509">
    <property type="entry name" value="GalKase_gal_bdg"/>
    <property type="match status" value="1"/>
</dbReference>
<dbReference type="GO" id="GO:0005829">
    <property type="term" value="C:cytosol"/>
    <property type="evidence" value="ECO:0007669"/>
    <property type="project" value="TreeGrafter"/>
</dbReference>
<dbReference type="InterPro" id="IPR036554">
    <property type="entry name" value="GHMP_kinase_C_sf"/>
</dbReference>
<sequence>MTDRFIVRAPGRVNLIGDHTDYTGGLVLPMTIDRWTVIEGTHHDGPIELTSANEPVPLSLPLPVRDPATVEPSWGRYVAGVAAEIGASARSIRGHVSTTIPVGAGLSSSAALEIATALALGFQGDAVSLAQLGRRAEHRASGVPCGIMDQLCIAAGIADHALLIDCDALTVDPIPLPEDVEIVVQFIAHRTLVGSEYADRVNECAAAEAAIGPLRLATAADVGRITDHVVRQRAQHVVNENQRVRDFSAALGAGDLVGAGRLMVESHNSLRDDFATSTPVMDRAVEAMCATPGVYGARMTGGGFGGCIVAMTRPGAVSAGWVVQAVHGATREQVSSSS</sequence>
<reference evidence="9" key="1">
    <citation type="submission" date="2020-05" db="EMBL/GenBank/DDBJ databases">
        <authorList>
            <person name="Chiriac C."/>
            <person name="Salcher M."/>
            <person name="Ghai R."/>
            <person name="Kavagutti S V."/>
        </authorList>
    </citation>
    <scope>NUCLEOTIDE SEQUENCE</scope>
</reference>
<evidence type="ECO:0000259" key="6">
    <source>
        <dbReference type="Pfam" id="PF00288"/>
    </source>
</evidence>
<dbReference type="InterPro" id="IPR019741">
    <property type="entry name" value="Galactokinase_CS"/>
</dbReference>
<dbReference type="Gene3D" id="3.30.230.10">
    <property type="match status" value="1"/>
</dbReference>
<name>A0A6J7DRX3_9ZZZZ</name>
<dbReference type="Pfam" id="PF00288">
    <property type="entry name" value="GHMP_kinases_N"/>
    <property type="match status" value="1"/>
</dbReference>
<dbReference type="PRINTS" id="PR00959">
    <property type="entry name" value="MEVGALKINASE"/>
</dbReference>
<dbReference type="PIRSF" id="PIRSF000530">
    <property type="entry name" value="Galactokinase"/>
    <property type="match status" value="1"/>
</dbReference>
<keyword evidence="4" id="KW-0418">Kinase</keyword>
<dbReference type="InterPro" id="IPR020568">
    <property type="entry name" value="Ribosomal_Su5_D2-typ_SF"/>
</dbReference>
<dbReference type="EMBL" id="CAFBLP010000018">
    <property type="protein sequence ID" value="CAB4873317.1"/>
    <property type="molecule type" value="Genomic_DNA"/>
</dbReference>
<evidence type="ECO:0000256" key="3">
    <source>
        <dbReference type="ARBA" id="ARBA00022741"/>
    </source>
</evidence>
<proteinExistence type="inferred from homology"/>
<evidence type="ECO:0000256" key="4">
    <source>
        <dbReference type="ARBA" id="ARBA00022777"/>
    </source>
</evidence>
<keyword evidence="2" id="KW-0808">Transferase</keyword>
<keyword evidence="5" id="KW-0067">ATP-binding</keyword>
<evidence type="ECO:0000256" key="1">
    <source>
        <dbReference type="ARBA" id="ARBA00006566"/>
    </source>
</evidence>
<dbReference type="SUPFAM" id="SSF54211">
    <property type="entry name" value="Ribosomal protein S5 domain 2-like"/>
    <property type="match status" value="1"/>
</dbReference>
<dbReference type="PANTHER" id="PTHR10457:SF7">
    <property type="entry name" value="GALACTOKINASE-RELATED"/>
    <property type="match status" value="1"/>
</dbReference>
<dbReference type="InterPro" id="IPR006203">
    <property type="entry name" value="GHMP_knse_ATP-bd_CS"/>
</dbReference>
<feature type="domain" description="GHMP kinase C-terminal" evidence="7">
    <location>
        <begin position="249"/>
        <end position="315"/>
    </location>
</feature>
<keyword evidence="3" id="KW-0547">Nucleotide-binding</keyword>
<gene>
    <name evidence="9" type="ORF">UFOPK3376_00964</name>
</gene>
<dbReference type="Pfam" id="PF08544">
    <property type="entry name" value="GHMP_kinases_C"/>
    <property type="match status" value="1"/>
</dbReference>
<dbReference type="InterPro" id="IPR000705">
    <property type="entry name" value="Galactokinase"/>
</dbReference>
<accession>A0A6J7DRX3</accession>
<evidence type="ECO:0000256" key="5">
    <source>
        <dbReference type="ARBA" id="ARBA00022840"/>
    </source>
</evidence>
<dbReference type="GO" id="GO:0004335">
    <property type="term" value="F:galactokinase activity"/>
    <property type="evidence" value="ECO:0007669"/>
    <property type="project" value="InterPro"/>
</dbReference>
<dbReference type="GO" id="GO:0006012">
    <property type="term" value="P:galactose metabolic process"/>
    <property type="evidence" value="ECO:0007669"/>
    <property type="project" value="InterPro"/>
</dbReference>
<dbReference type="InterPro" id="IPR013750">
    <property type="entry name" value="GHMP_kinase_C_dom"/>
</dbReference>
<feature type="domain" description="GHMP kinase N-terminal" evidence="6">
    <location>
        <begin position="80"/>
        <end position="155"/>
    </location>
</feature>
<dbReference type="PROSITE" id="PS00106">
    <property type="entry name" value="GALACTOKINASE"/>
    <property type="match status" value="1"/>
</dbReference>
<organism evidence="9">
    <name type="scientific">freshwater metagenome</name>
    <dbReference type="NCBI Taxonomy" id="449393"/>
    <lineage>
        <taxon>unclassified sequences</taxon>
        <taxon>metagenomes</taxon>
        <taxon>ecological metagenomes</taxon>
    </lineage>
</organism>
<evidence type="ECO:0000259" key="8">
    <source>
        <dbReference type="Pfam" id="PF10509"/>
    </source>
</evidence>
<dbReference type="SUPFAM" id="SSF55060">
    <property type="entry name" value="GHMP Kinase, C-terminal domain"/>
    <property type="match status" value="1"/>
</dbReference>
<dbReference type="InterPro" id="IPR006204">
    <property type="entry name" value="GHMP_kinase_N_dom"/>
</dbReference>